<dbReference type="EMBL" id="MVAB01000001">
    <property type="protein sequence ID" value="OPF88348.1"/>
    <property type="molecule type" value="Genomic_DNA"/>
</dbReference>
<feature type="chain" id="PRO_5012957292" description="GW domain-containing protein" evidence="3">
    <location>
        <begin position="23"/>
        <end position="859"/>
    </location>
</feature>
<evidence type="ECO:0000256" key="1">
    <source>
        <dbReference type="ARBA" id="ARBA00022729"/>
    </source>
</evidence>
<dbReference type="InterPro" id="IPR025987">
    <property type="entry name" value="GW_dom"/>
</dbReference>
<dbReference type="AlphaFoldDB" id="A0A1V4DIN5"/>
<evidence type="ECO:0000259" key="4">
    <source>
        <dbReference type="PROSITE" id="PS51780"/>
    </source>
</evidence>
<name>A0A1V4DIN5_9ENTE</name>
<sequence>MKKSGIILFSLMLLGQPLVSVAVDTTQSSSIISSDKYSEGVTDSTSVIPETSTQTTDSTTSTSESTNAKSAEDEYQKMAELALKAQTPEEQEKVLEYIKENTDYASSGAFSGMMNRASRKMGVAEYMGTTKAKLLNELQSHEKDNFYLGTPFRSIWIPSEQNMSPNGAPNRFGPGMNCTGFVATAFKRSGGDLGQITRVANAWGDVANAYNWRDALSKNTEYYEFNSVESLLASGKAEKGDILYFEPNYSIPGYDPHIGFFWGSKSNENKMWHSYDKNRISNIKAARPWTKILLFKLGSNKNDIISQKNMDVQRFVNTNEAYVYSRPYQSGDSRKQTTNGLKDKQVRVTKQVENGYGIWQEFTYNESGKIVTGWIKSNEFDDYINKQNYSAKLILKGNTAYVYSQPYYPGVNTLNILKNQQYKPVEITQKATSGYGEWYYSTTVVNGRKVTGWMKSTDFIKQSPSVAVNKNYVVTQKNGDIYDTPFLSKSETRKIASTQDLYQKSVLFTEKVTTGYGEWYKTTLSNGQAGWIKSTDLSYYHDYETTSGAFYLNRSYSEVYNEPYRGSQTNRIDQLRNMDNGYFTYTEKATTSYGTWYKGTIIRNGKKVNGWVKSTDLSNNYSSTKISETREVINVNNGDIYDSPYNDGLTKKIASTSDIKDKTVKVTETVKTPRGLWYKASISLADKEIIGWIKSSDLSYYSNVENVEGQFYINKNYGDVYDEPHRKGNTKVVDKLTDLQNTPFVYTQKATTNSGTWYKGEFYKNKKKVTGWVKSTDLNQDYVSSQVNETKTIKTSKGHIYDSPYNDFFTKKIGDTSNLNGKSIKLTRSVKTPSGQWFESEFDIDGKQTTGWIKSTDLK</sequence>
<comment type="caution">
    <text evidence="5">The sequence shown here is derived from an EMBL/GenBank/DDBJ whole genome shotgun (WGS) entry which is preliminary data.</text>
</comment>
<evidence type="ECO:0000313" key="5">
    <source>
        <dbReference type="EMBL" id="OPF88348.1"/>
    </source>
</evidence>
<proteinExistence type="predicted"/>
<dbReference type="Pfam" id="PF13457">
    <property type="entry name" value="GW"/>
    <property type="match status" value="7"/>
</dbReference>
<dbReference type="PROSITE" id="PS51780">
    <property type="entry name" value="GW"/>
    <property type="match status" value="3"/>
</dbReference>
<protein>
    <recommendedName>
        <fullName evidence="4">GW domain-containing protein</fullName>
    </recommendedName>
</protein>
<evidence type="ECO:0000256" key="3">
    <source>
        <dbReference type="SAM" id="SignalP"/>
    </source>
</evidence>
<keyword evidence="1 3" id="KW-0732">Signal</keyword>
<dbReference type="RefSeq" id="WP_079347554.1">
    <property type="nucleotide sequence ID" value="NZ_MVAB01000001.1"/>
</dbReference>
<accession>A0A1V4DIN5</accession>
<evidence type="ECO:0000256" key="2">
    <source>
        <dbReference type="SAM" id="MobiDB-lite"/>
    </source>
</evidence>
<feature type="region of interest" description="Disordered" evidence="2">
    <location>
        <begin position="32"/>
        <end position="71"/>
    </location>
</feature>
<feature type="compositionally biased region" description="Polar residues" evidence="2">
    <location>
        <begin position="41"/>
        <end position="50"/>
    </location>
</feature>
<reference evidence="5 6" key="1">
    <citation type="submission" date="2017-02" db="EMBL/GenBank/DDBJ databases">
        <title>Vagococcus cremeus sp. nov., isolated from the small intestine of a marten, Martes flavigula.</title>
        <authorList>
            <person name="Tak E.J."/>
            <person name="Bae J.-W."/>
        </authorList>
    </citation>
    <scope>NUCLEOTIDE SEQUENCE [LARGE SCALE GENOMIC DNA]</scope>
    <source>
        <strain evidence="5 6">D7T301</strain>
    </source>
</reference>
<feature type="compositionally biased region" description="Low complexity" evidence="2">
    <location>
        <begin position="51"/>
        <end position="66"/>
    </location>
</feature>
<feature type="domain" description="GW" evidence="4">
    <location>
        <begin position="622"/>
        <end position="703"/>
    </location>
</feature>
<dbReference type="Gene3D" id="2.30.30.170">
    <property type="match status" value="7"/>
</dbReference>
<dbReference type="Gene3D" id="3.90.1720.10">
    <property type="entry name" value="endopeptidase domain like (from Nostoc punctiforme)"/>
    <property type="match status" value="1"/>
</dbReference>
<feature type="signal peptide" evidence="3">
    <location>
        <begin position="1"/>
        <end position="22"/>
    </location>
</feature>
<organism evidence="5 6">
    <name type="scientific">Vagococcus martis</name>
    <dbReference type="NCBI Taxonomy" id="1768210"/>
    <lineage>
        <taxon>Bacteria</taxon>
        <taxon>Bacillati</taxon>
        <taxon>Bacillota</taxon>
        <taxon>Bacilli</taxon>
        <taxon>Lactobacillales</taxon>
        <taxon>Enterococcaceae</taxon>
        <taxon>Vagococcus</taxon>
    </lineage>
</organism>
<dbReference type="InterPro" id="IPR038200">
    <property type="entry name" value="GW_dom_sf"/>
</dbReference>
<feature type="domain" description="GW" evidence="4">
    <location>
        <begin position="783"/>
        <end position="859"/>
    </location>
</feature>
<evidence type="ECO:0000313" key="6">
    <source>
        <dbReference type="Proteomes" id="UP000189970"/>
    </source>
</evidence>
<keyword evidence="6" id="KW-1185">Reference proteome</keyword>
<gene>
    <name evidence="5" type="ORF">BW731_09275</name>
</gene>
<dbReference type="Proteomes" id="UP000189970">
    <property type="component" value="Unassembled WGS sequence"/>
</dbReference>
<feature type="domain" description="GW" evidence="4">
    <location>
        <begin position="464"/>
        <end position="542"/>
    </location>
</feature>
<dbReference type="SUPFAM" id="SSF82057">
    <property type="entry name" value="Prokaryotic SH3-related domain"/>
    <property type="match status" value="6"/>
</dbReference>